<evidence type="ECO:0000313" key="1">
    <source>
        <dbReference type="EMBL" id="MFC6662856.1"/>
    </source>
</evidence>
<sequence>MKARSLRVVWTETHQGNQIKTHQCIEVDLEVPLEIWRADAYDDLLDTLDTFETDEVLVITHVYPHAGALAG</sequence>
<dbReference type="RefSeq" id="WP_224611859.1">
    <property type="nucleotide sequence ID" value="NZ_JAIQXV010000020.1"/>
</dbReference>
<dbReference type="EMBL" id="JBHSWB010000002">
    <property type="protein sequence ID" value="MFC6662856.1"/>
    <property type="molecule type" value="Genomic_DNA"/>
</dbReference>
<accession>A0ABW1ZR94</accession>
<evidence type="ECO:0000313" key="2">
    <source>
        <dbReference type="Proteomes" id="UP001596317"/>
    </source>
</evidence>
<keyword evidence="2" id="KW-1185">Reference proteome</keyword>
<gene>
    <name evidence="1" type="ORF">ACFP90_22705</name>
</gene>
<proteinExistence type="predicted"/>
<protein>
    <submittedName>
        <fullName evidence="1">Uncharacterized protein</fullName>
    </submittedName>
</protein>
<dbReference type="Proteomes" id="UP001596317">
    <property type="component" value="Unassembled WGS sequence"/>
</dbReference>
<comment type="caution">
    <text evidence="1">The sequence shown here is derived from an EMBL/GenBank/DDBJ whole genome shotgun (WGS) entry which is preliminary data.</text>
</comment>
<reference evidence="2" key="1">
    <citation type="journal article" date="2019" name="Int. J. Syst. Evol. Microbiol.">
        <title>The Global Catalogue of Microorganisms (GCM) 10K type strain sequencing project: providing services to taxonomists for standard genome sequencing and annotation.</title>
        <authorList>
            <consortium name="The Broad Institute Genomics Platform"/>
            <consortium name="The Broad Institute Genome Sequencing Center for Infectious Disease"/>
            <person name="Wu L."/>
            <person name="Ma J."/>
        </authorList>
    </citation>
    <scope>NUCLEOTIDE SEQUENCE [LARGE SCALE GENOMIC DNA]</scope>
    <source>
        <strain evidence="2">CCUG 63830</strain>
    </source>
</reference>
<organism evidence="1 2">
    <name type="scientific">Deinococcus multiflagellatus</name>
    <dbReference type="NCBI Taxonomy" id="1656887"/>
    <lineage>
        <taxon>Bacteria</taxon>
        <taxon>Thermotogati</taxon>
        <taxon>Deinococcota</taxon>
        <taxon>Deinococci</taxon>
        <taxon>Deinococcales</taxon>
        <taxon>Deinococcaceae</taxon>
        <taxon>Deinococcus</taxon>
    </lineage>
</organism>
<name>A0ABW1ZR94_9DEIO</name>